<dbReference type="EMBL" id="MU003702">
    <property type="protein sequence ID" value="KAF2809167.1"/>
    <property type="molecule type" value="Genomic_DNA"/>
</dbReference>
<protein>
    <submittedName>
        <fullName evidence="1 3">Uncharacterized protein</fullName>
    </submittedName>
</protein>
<keyword evidence="2" id="KW-1185">Reference proteome</keyword>
<dbReference type="AlphaFoldDB" id="A0A6A6YMS6"/>
<reference evidence="3" key="2">
    <citation type="submission" date="2020-04" db="EMBL/GenBank/DDBJ databases">
        <authorList>
            <consortium name="NCBI Genome Project"/>
        </authorList>
    </citation>
    <scope>NUCLEOTIDE SEQUENCE</scope>
    <source>
        <strain evidence="3">CBS 304.34</strain>
    </source>
</reference>
<dbReference type="RefSeq" id="XP_033576131.1">
    <property type="nucleotide sequence ID" value="XM_033720364.1"/>
</dbReference>
<name>A0A6A6YMS6_9PEZI</name>
<evidence type="ECO:0000313" key="1">
    <source>
        <dbReference type="EMBL" id="KAF2809167.1"/>
    </source>
</evidence>
<proteinExistence type="predicted"/>
<evidence type="ECO:0000313" key="3">
    <source>
        <dbReference type="RefSeq" id="XP_033576131.1"/>
    </source>
</evidence>
<accession>A0A6A6YMS6</accession>
<organism evidence="1">
    <name type="scientific">Mytilinidion resinicola</name>
    <dbReference type="NCBI Taxonomy" id="574789"/>
    <lineage>
        <taxon>Eukaryota</taxon>
        <taxon>Fungi</taxon>
        <taxon>Dikarya</taxon>
        <taxon>Ascomycota</taxon>
        <taxon>Pezizomycotina</taxon>
        <taxon>Dothideomycetes</taxon>
        <taxon>Pleosporomycetidae</taxon>
        <taxon>Mytilinidiales</taxon>
        <taxon>Mytilinidiaceae</taxon>
        <taxon>Mytilinidion</taxon>
    </lineage>
</organism>
<dbReference type="Proteomes" id="UP000504636">
    <property type="component" value="Unplaced"/>
</dbReference>
<reference evidence="3" key="3">
    <citation type="submission" date="2025-04" db="UniProtKB">
        <authorList>
            <consortium name="RefSeq"/>
        </authorList>
    </citation>
    <scope>IDENTIFICATION</scope>
    <source>
        <strain evidence="3">CBS 304.34</strain>
    </source>
</reference>
<reference evidence="1 3" key="1">
    <citation type="journal article" date="2020" name="Stud. Mycol.">
        <title>101 Dothideomycetes genomes: a test case for predicting lifestyles and emergence of pathogens.</title>
        <authorList>
            <person name="Haridas S."/>
            <person name="Albert R."/>
            <person name="Binder M."/>
            <person name="Bloem J."/>
            <person name="Labutti K."/>
            <person name="Salamov A."/>
            <person name="Andreopoulos B."/>
            <person name="Baker S."/>
            <person name="Barry K."/>
            <person name="Bills G."/>
            <person name="Bluhm B."/>
            <person name="Cannon C."/>
            <person name="Castanera R."/>
            <person name="Culley D."/>
            <person name="Daum C."/>
            <person name="Ezra D."/>
            <person name="Gonzalez J."/>
            <person name="Henrissat B."/>
            <person name="Kuo A."/>
            <person name="Liang C."/>
            <person name="Lipzen A."/>
            <person name="Lutzoni F."/>
            <person name="Magnuson J."/>
            <person name="Mondo S."/>
            <person name="Nolan M."/>
            <person name="Ohm R."/>
            <person name="Pangilinan J."/>
            <person name="Park H.-J."/>
            <person name="Ramirez L."/>
            <person name="Alfaro M."/>
            <person name="Sun H."/>
            <person name="Tritt A."/>
            <person name="Yoshinaga Y."/>
            <person name="Zwiers L.-H."/>
            <person name="Turgeon B."/>
            <person name="Goodwin S."/>
            <person name="Spatafora J."/>
            <person name="Crous P."/>
            <person name="Grigoriev I."/>
        </authorList>
    </citation>
    <scope>NUCLEOTIDE SEQUENCE</scope>
    <source>
        <strain evidence="1 3">CBS 304.34</strain>
    </source>
</reference>
<evidence type="ECO:0000313" key="2">
    <source>
        <dbReference type="Proteomes" id="UP000504636"/>
    </source>
</evidence>
<dbReference type="OrthoDB" id="5207085at2759"/>
<dbReference type="GeneID" id="54461257"/>
<gene>
    <name evidence="1 3" type="ORF">BDZ99DRAFT_46460</name>
</gene>
<sequence length="81" mass="9002">MAPICACTFQECDYAAAQPSPYCSEHVCQDYGCLKQRIEDTITSSEYCRDHKCSTTGCPNLRAYVMSGTTSVKKNYCSSHL</sequence>